<dbReference type="EMBL" id="MN739195">
    <property type="protein sequence ID" value="QHS93052.1"/>
    <property type="molecule type" value="Genomic_DNA"/>
</dbReference>
<evidence type="ECO:0000313" key="1">
    <source>
        <dbReference type="EMBL" id="QHS93052.1"/>
    </source>
</evidence>
<dbReference type="AlphaFoldDB" id="A0A6C0BM10"/>
<sequence>MMYSLSSKSQCSLFHLPEEILFKICEYGGYISEQLSLEYIAEEIMATRPYINLRMELMMVNLLSRTQHLQNDLEVIIGTWSEDISLSGNDTTLIECHELISSTDELPSLDVFKVELIPVGIVINEKYLVSLTVGIPCYYVEAALNSMYVSVEDILLSGDCSYLRCEFFRDMLTISRYENNVQSTTEALRDIREIHPEYDISDLLMRCKNARIPGHIYSMLIRSL</sequence>
<reference evidence="1" key="1">
    <citation type="journal article" date="2020" name="Nature">
        <title>Giant virus diversity and host interactions through global metagenomics.</title>
        <authorList>
            <person name="Schulz F."/>
            <person name="Roux S."/>
            <person name="Paez-Espino D."/>
            <person name="Jungbluth S."/>
            <person name="Walsh D.A."/>
            <person name="Denef V.J."/>
            <person name="McMahon K.D."/>
            <person name="Konstantinidis K.T."/>
            <person name="Eloe-Fadrosh E.A."/>
            <person name="Kyrpides N.C."/>
            <person name="Woyke T."/>
        </authorList>
    </citation>
    <scope>NUCLEOTIDE SEQUENCE</scope>
    <source>
        <strain evidence="1">GVMAG-M-3300017651-5</strain>
    </source>
</reference>
<name>A0A6C0BM10_9ZZZZ</name>
<protein>
    <submittedName>
        <fullName evidence="1">Uncharacterized protein</fullName>
    </submittedName>
</protein>
<organism evidence="1">
    <name type="scientific">viral metagenome</name>
    <dbReference type="NCBI Taxonomy" id="1070528"/>
    <lineage>
        <taxon>unclassified sequences</taxon>
        <taxon>metagenomes</taxon>
        <taxon>organismal metagenomes</taxon>
    </lineage>
</organism>
<proteinExistence type="predicted"/>
<accession>A0A6C0BM10</accession>